<name>A0AAE1AUF2_9GAST</name>
<evidence type="ECO:0000313" key="1">
    <source>
        <dbReference type="EMBL" id="KAK3794073.1"/>
    </source>
</evidence>
<sequence length="84" mass="9193">MNPVLPARSALAAKLEEFAVRPFHGASHDTDLDPNGRLYESIGGTRHSSSTQNISDRNIFKKLAKTFKVSTPISLKAPYSLNLP</sequence>
<proteinExistence type="predicted"/>
<accession>A0AAE1AUF2</accession>
<protein>
    <submittedName>
        <fullName evidence="1">Uncharacterized protein</fullName>
    </submittedName>
</protein>
<comment type="caution">
    <text evidence="1">The sequence shown here is derived from an EMBL/GenBank/DDBJ whole genome shotgun (WGS) entry which is preliminary data.</text>
</comment>
<reference evidence="1" key="1">
    <citation type="journal article" date="2023" name="G3 (Bethesda)">
        <title>A reference genome for the long-term kleptoplast-retaining sea slug Elysia crispata morphotype clarki.</title>
        <authorList>
            <person name="Eastman K.E."/>
            <person name="Pendleton A.L."/>
            <person name="Shaikh M.A."/>
            <person name="Suttiyut T."/>
            <person name="Ogas R."/>
            <person name="Tomko P."/>
            <person name="Gavelis G."/>
            <person name="Widhalm J.R."/>
            <person name="Wisecaver J.H."/>
        </authorList>
    </citation>
    <scope>NUCLEOTIDE SEQUENCE</scope>
    <source>
        <strain evidence="1">ECLA1</strain>
    </source>
</reference>
<dbReference type="EMBL" id="JAWDGP010001144">
    <property type="protein sequence ID" value="KAK3794073.1"/>
    <property type="molecule type" value="Genomic_DNA"/>
</dbReference>
<gene>
    <name evidence="1" type="ORF">RRG08_065673</name>
</gene>
<keyword evidence="2" id="KW-1185">Reference proteome</keyword>
<evidence type="ECO:0000313" key="2">
    <source>
        <dbReference type="Proteomes" id="UP001283361"/>
    </source>
</evidence>
<dbReference type="AlphaFoldDB" id="A0AAE1AUF2"/>
<organism evidence="1 2">
    <name type="scientific">Elysia crispata</name>
    <name type="common">lettuce slug</name>
    <dbReference type="NCBI Taxonomy" id="231223"/>
    <lineage>
        <taxon>Eukaryota</taxon>
        <taxon>Metazoa</taxon>
        <taxon>Spiralia</taxon>
        <taxon>Lophotrochozoa</taxon>
        <taxon>Mollusca</taxon>
        <taxon>Gastropoda</taxon>
        <taxon>Heterobranchia</taxon>
        <taxon>Euthyneura</taxon>
        <taxon>Panpulmonata</taxon>
        <taxon>Sacoglossa</taxon>
        <taxon>Placobranchoidea</taxon>
        <taxon>Plakobranchidae</taxon>
        <taxon>Elysia</taxon>
    </lineage>
</organism>
<dbReference type="Proteomes" id="UP001283361">
    <property type="component" value="Unassembled WGS sequence"/>
</dbReference>